<dbReference type="InterPro" id="IPR055767">
    <property type="entry name" value="DUF7343"/>
</dbReference>
<comment type="caution">
    <text evidence="8">The sequence shown here is derived from an EMBL/GenBank/DDBJ whole genome shotgun (WGS) entry which is preliminary data.</text>
</comment>
<dbReference type="PATRIC" id="fig|797114.5.peg.3395"/>
<dbReference type="Pfam" id="PF18884">
    <property type="entry name" value="TSP3_bac"/>
    <property type="match status" value="10"/>
</dbReference>
<evidence type="ECO:0000256" key="2">
    <source>
        <dbReference type="ARBA" id="ARBA00022525"/>
    </source>
</evidence>
<feature type="domain" description="DUF7343" evidence="7">
    <location>
        <begin position="492"/>
        <end position="551"/>
    </location>
</feature>
<sequence length="565" mass="58625">MVRNVHVWLLAVLVLAGTAAPVVSTAVDAPASTVQQDAPTVQQDAQITGASYEGDAAIDGLGDDLGLWQSGAHRFAVTVASDAGLDNASTCVAIAGTDRELGCQPVSVPSEANQTVTVGAGSWPANLTGEQRLRASVTAANASDPLDTETYPVTVLSRGGDLDGDGLTNEREASLGTSLRSNDTDSDGLTDGDEVNTYDTSPRNADTDDDGLGDYEEIERHQTDPTMVDTDGDGLADPRELELGTNPNKADTDGDGVADGLEVNTYETDPTEADTDGDGLDDGAEINEHETNPLEADTDGDGLDDNLEVNTYGTDPNQVDTDGDGLEDGAEVERYETEPTEADTDDDGLEDGAEVNRYDTNPTNPDTDGDGLEDGPEVNRYETDPNAADTDGDGVPDPREVDTVGDQVSLALAGLVGVGVAAVAVFGLLAWSGRAPLARLRGVFGTDTSGDSDDGDTPDAPGAASAAGATSDGAEVADEGSPAAEEVPTEFLSDEEVVFTLLDDHGGRMRQADLVEETDWSKSKVSRVLSAMEDDDTIVKVDVGRGNVVMRPEDLPPGAESAFEE</sequence>
<reference evidence="8 9" key="1">
    <citation type="journal article" date="2014" name="PLoS Genet.">
        <title>Phylogenetically driven sequencing of extremely halophilic archaea reveals strategies for static and dynamic osmo-response.</title>
        <authorList>
            <person name="Becker E.A."/>
            <person name="Seitzer P.M."/>
            <person name="Tritt A."/>
            <person name="Larsen D."/>
            <person name="Krusor M."/>
            <person name="Yao A.I."/>
            <person name="Wu D."/>
            <person name="Madern D."/>
            <person name="Eisen J.A."/>
            <person name="Darling A.E."/>
            <person name="Facciotti M.T."/>
        </authorList>
    </citation>
    <scope>NUCLEOTIDE SEQUENCE [LARGE SCALE GENOMIC DNA]</scope>
    <source>
        <strain evidence="8 9">2-9-1</strain>
    </source>
</reference>
<dbReference type="RefSeq" id="WP_006885002.1">
    <property type="nucleotide sequence ID" value="NZ_AOIU01000035.1"/>
</dbReference>
<dbReference type="InterPro" id="IPR036390">
    <property type="entry name" value="WH_DNA-bd_sf"/>
</dbReference>
<feature type="compositionally biased region" description="Acidic residues" evidence="5">
    <location>
        <begin position="207"/>
        <end position="217"/>
    </location>
</feature>
<keyword evidence="6" id="KW-0472">Membrane</keyword>
<name>M0CHH9_9EURY</name>
<feature type="compositionally biased region" description="Polar residues" evidence="5">
    <location>
        <begin position="308"/>
        <end position="320"/>
    </location>
</feature>
<dbReference type="Pfam" id="PF24034">
    <property type="entry name" value="DUF7343"/>
    <property type="match status" value="1"/>
</dbReference>
<dbReference type="SUPFAM" id="SSF46785">
    <property type="entry name" value="Winged helix' DNA-binding domain"/>
    <property type="match status" value="1"/>
</dbReference>
<organism evidence="8 9">
    <name type="scientific">Halosimplex carlsbadense 2-9-1</name>
    <dbReference type="NCBI Taxonomy" id="797114"/>
    <lineage>
        <taxon>Archaea</taxon>
        <taxon>Methanobacteriati</taxon>
        <taxon>Methanobacteriota</taxon>
        <taxon>Stenosarchaea group</taxon>
        <taxon>Halobacteria</taxon>
        <taxon>Halobacteriales</taxon>
        <taxon>Haloarculaceae</taxon>
        <taxon>Halosimplex</taxon>
    </lineage>
</organism>
<dbReference type="eggNOG" id="arCOG07561">
    <property type="taxonomic scope" value="Archaea"/>
</dbReference>
<evidence type="ECO:0000256" key="1">
    <source>
        <dbReference type="ARBA" id="ARBA00004613"/>
    </source>
</evidence>
<feature type="compositionally biased region" description="Low complexity" evidence="5">
    <location>
        <begin position="458"/>
        <end position="474"/>
    </location>
</feature>
<comment type="subcellular location">
    <subcellularLocation>
        <location evidence="1">Secreted</location>
    </subcellularLocation>
</comment>
<evidence type="ECO:0000259" key="7">
    <source>
        <dbReference type="Pfam" id="PF24034"/>
    </source>
</evidence>
<dbReference type="InterPro" id="IPR028974">
    <property type="entry name" value="TSP_type-3_rpt"/>
</dbReference>
<keyword evidence="6" id="KW-0812">Transmembrane</keyword>
<evidence type="ECO:0000256" key="5">
    <source>
        <dbReference type="SAM" id="MobiDB-lite"/>
    </source>
</evidence>
<keyword evidence="9" id="KW-1185">Reference proteome</keyword>
<dbReference type="GO" id="GO:0005509">
    <property type="term" value="F:calcium ion binding"/>
    <property type="evidence" value="ECO:0007669"/>
    <property type="project" value="InterPro"/>
</dbReference>
<evidence type="ECO:0000256" key="6">
    <source>
        <dbReference type="SAM" id="Phobius"/>
    </source>
</evidence>
<keyword evidence="3" id="KW-0732">Signal</keyword>
<dbReference type="Gene3D" id="4.10.1080.10">
    <property type="entry name" value="TSP type-3 repeat"/>
    <property type="match status" value="2"/>
</dbReference>
<keyword evidence="2" id="KW-0964">Secreted</keyword>
<dbReference type="eggNOG" id="arCOG00382">
    <property type="taxonomic scope" value="Archaea"/>
</dbReference>
<evidence type="ECO:0000313" key="9">
    <source>
        <dbReference type="Proteomes" id="UP000011626"/>
    </source>
</evidence>
<accession>M0CHH9</accession>
<evidence type="ECO:0000313" key="8">
    <source>
        <dbReference type="EMBL" id="ELZ22755.1"/>
    </source>
</evidence>
<feature type="compositionally biased region" description="Acidic residues" evidence="5">
    <location>
        <begin position="321"/>
        <end position="330"/>
    </location>
</feature>
<dbReference type="AlphaFoldDB" id="M0CHH9"/>
<dbReference type="OrthoDB" id="27885at2157"/>
<evidence type="ECO:0000256" key="4">
    <source>
        <dbReference type="ARBA" id="ARBA00022837"/>
    </source>
</evidence>
<protein>
    <submittedName>
        <fullName evidence="8">IclR-like transcriptional regulator</fullName>
    </submittedName>
</protein>
<feature type="compositionally biased region" description="Acidic residues" evidence="5">
    <location>
        <begin position="367"/>
        <end position="376"/>
    </location>
</feature>
<dbReference type="STRING" id="797114.C475_16676"/>
<feature type="compositionally biased region" description="Acidic residues" evidence="5">
    <location>
        <begin position="338"/>
        <end position="353"/>
    </location>
</feature>
<feature type="compositionally biased region" description="Acidic residues" evidence="5">
    <location>
        <begin position="184"/>
        <end position="196"/>
    </location>
</feature>
<keyword evidence="6" id="KW-1133">Transmembrane helix</keyword>
<dbReference type="PANTHER" id="PTHR37467">
    <property type="entry name" value="EXPORTED CALCIUM-BINDING GLYCOPROTEIN-RELATED"/>
    <property type="match status" value="1"/>
</dbReference>
<dbReference type="InterPro" id="IPR059100">
    <property type="entry name" value="TSP3_bac"/>
</dbReference>
<gene>
    <name evidence="8" type="ORF">C475_16676</name>
</gene>
<feature type="transmembrane region" description="Helical" evidence="6">
    <location>
        <begin position="408"/>
        <end position="431"/>
    </location>
</feature>
<keyword evidence="4" id="KW-0106">Calcium</keyword>
<dbReference type="PANTHER" id="PTHR37467:SF1">
    <property type="entry name" value="EXPORTED CALCIUM-BINDING GLYCOPROTEIN"/>
    <property type="match status" value="1"/>
</dbReference>
<feature type="compositionally biased region" description="Acidic residues" evidence="5">
    <location>
        <begin position="296"/>
        <end position="307"/>
    </location>
</feature>
<evidence type="ECO:0000256" key="3">
    <source>
        <dbReference type="ARBA" id="ARBA00022729"/>
    </source>
</evidence>
<feature type="region of interest" description="Disordered" evidence="5">
    <location>
        <begin position="447"/>
        <end position="490"/>
    </location>
</feature>
<feature type="region of interest" description="Disordered" evidence="5">
    <location>
        <begin position="138"/>
        <end position="402"/>
    </location>
</feature>
<feature type="compositionally biased region" description="Acidic residues" evidence="5">
    <location>
        <begin position="269"/>
        <end position="285"/>
    </location>
</feature>
<dbReference type="InterPro" id="IPR053180">
    <property type="entry name" value="Ca-binding_acidic-repeat"/>
</dbReference>
<dbReference type="EMBL" id="AOIU01000035">
    <property type="protein sequence ID" value="ELZ22755.1"/>
    <property type="molecule type" value="Genomic_DNA"/>
</dbReference>
<dbReference type="Proteomes" id="UP000011626">
    <property type="component" value="Unassembled WGS sequence"/>
</dbReference>
<proteinExistence type="predicted"/>